<dbReference type="Gene3D" id="3.30.1060.10">
    <property type="entry name" value="Peptide methionine sulphoxide reductase MsrA"/>
    <property type="match status" value="1"/>
</dbReference>
<dbReference type="PANTHER" id="PTHR43774">
    <property type="entry name" value="PEPTIDE METHIONINE SULFOXIDE REDUCTASE"/>
    <property type="match status" value="1"/>
</dbReference>
<organism evidence="6 7">
    <name type="scientific">Inhella proteolytica</name>
    <dbReference type="NCBI Taxonomy" id="2795029"/>
    <lineage>
        <taxon>Bacteria</taxon>
        <taxon>Pseudomonadati</taxon>
        <taxon>Pseudomonadota</taxon>
        <taxon>Betaproteobacteria</taxon>
        <taxon>Burkholderiales</taxon>
        <taxon>Sphaerotilaceae</taxon>
        <taxon>Inhella</taxon>
    </lineage>
</organism>
<feature type="domain" description="Peptide methionine sulphoxide reductase MsrA" evidence="5">
    <location>
        <begin position="9"/>
        <end position="158"/>
    </location>
</feature>
<dbReference type="InterPro" id="IPR002569">
    <property type="entry name" value="Met_Sox_Rdtase_MsrA_dom"/>
</dbReference>
<dbReference type="AlphaFoldDB" id="A0A931NCI6"/>
<comment type="catalytic activity">
    <reaction evidence="3 4">
        <text>[thioredoxin]-disulfide + L-methionine + H2O = L-methionine (S)-S-oxide + [thioredoxin]-dithiol</text>
        <dbReference type="Rhea" id="RHEA:19993"/>
        <dbReference type="Rhea" id="RHEA-COMP:10698"/>
        <dbReference type="Rhea" id="RHEA-COMP:10700"/>
        <dbReference type="ChEBI" id="CHEBI:15377"/>
        <dbReference type="ChEBI" id="CHEBI:29950"/>
        <dbReference type="ChEBI" id="CHEBI:50058"/>
        <dbReference type="ChEBI" id="CHEBI:57844"/>
        <dbReference type="ChEBI" id="CHEBI:58772"/>
        <dbReference type="EC" id="1.8.4.11"/>
    </reaction>
</comment>
<comment type="caution">
    <text evidence="6">The sequence shown here is derived from an EMBL/GenBank/DDBJ whole genome shotgun (WGS) entry which is preliminary data.</text>
</comment>
<evidence type="ECO:0000256" key="2">
    <source>
        <dbReference type="ARBA" id="ARBA00047806"/>
    </source>
</evidence>
<sequence>MQAPRLESLTLAGGCFWCLEAVFLRIRGVLEVESGYSNGHLPNPNYEQVCSGASGHAEVVRLRFDPAQISLAQLLAVFWTIHDPTSLNRQGADVGTQYRSGIYTHGDAQHAQVLQLLQEVQAEFGGRIVTEVQPERGYCAAEDYHQRYFERYPEAGYCSFVVGPKVEKFQRQFKALLRD</sequence>
<evidence type="ECO:0000256" key="1">
    <source>
        <dbReference type="ARBA" id="ARBA00023002"/>
    </source>
</evidence>
<name>A0A931NCI6_9BURK</name>
<evidence type="ECO:0000313" key="6">
    <source>
        <dbReference type="EMBL" id="MBH9575597.1"/>
    </source>
</evidence>
<evidence type="ECO:0000256" key="3">
    <source>
        <dbReference type="ARBA" id="ARBA00048782"/>
    </source>
</evidence>
<evidence type="ECO:0000313" key="7">
    <source>
        <dbReference type="Proteomes" id="UP000613266"/>
    </source>
</evidence>
<dbReference type="Pfam" id="PF01625">
    <property type="entry name" value="PMSR"/>
    <property type="match status" value="1"/>
</dbReference>
<accession>A0A931NCI6</accession>
<gene>
    <name evidence="4 6" type="primary">msrA</name>
    <name evidence="6" type="ORF">I7X39_01640</name>
</gene>
<feature type="active site" evidence="4">
    <location>
        <position position="15"/>
    </location>
</feature>
<comment type="catalytic activity">
    <reaction evidence="2 4">
        <text>L-methionyl-[protein] + [thioredoxin]-disulfide + H2O = L-methionyl-(S)-S-oxide-[protein] + [thioredoxin]-dithiol</text>
        <dbReference type="Rhea" id="RHEA:14217"/>
        <dbReference type="Rhea" id="RHEA-COMP:10698"/>
        <dbReference type="Rhea" id="RHEA-COMP:10700"/>
        <dbReference type="Rhea" id="RHEA-COMP:12313"/>
        <dbReference type="Rhea" id="RHEA-COMP:12315"/>
        <dbReference type="ChEBI" id="CHEBI:15377"/>
        <dbReference type="ChEBI" id="CHEBI:16044"/>
        <dbReference type="ChEBI" id="CHEBI:29950"/>
        <dbReference type="ChEBI" id="CHEBI:44120"/>
        <dbReference type="ChEBI" id="CHEBI:50058"/>
        <dbReference type="EC" id="1.8.4.11"/>
    </reaction>
</comment>
<dbReference type="HAMAP" id="MF_01401">
    <property type="entry name" value="MsrA"/>
    <property type="match status" value="1"/>
</dbReference>
<dbReference type="SUPFAM" id="SSF55068">
    <property type="entry name" value="Peptide methionine sulfoxide reductase"/>
    <property type="match status" value="1"/>
</dbReference>
<dbReference type="Proteomes" id="UP000613266">
    <property type="component" value="Unassembled WGS sequence"/>
</dbReference>
<dbReference type="EC" id="1.8.4.11" evidence="4"/>
<dbReference type="InterPro" id="IPR036509">
    <property type="entry name" value="Met_Sox_Rdtase_MsrA_sf"/>
</dbReference>
<dbReference type="PANTHER" id="PTHR43774:SF1">
    <property type="entry name" value="PEPTIDE METHIONINE SULFOXIDE REDUCTASE MSRA 2"/>
    <property type="match status" value="1"/>
</dbReference>
<keyword evidence="7" id="KW-1185">Reference proteome</keyword>
<dbReference type="GO" id="GO:0008113">
    <property type="term" value="F:peptide-methionine (S)-S-oxide reductase activity"/>
    <property type="evidence" value="ECO:0007669"/>
    <property type="project" value="UniProtKB-UniRule"/>
</dbReference>
<keyword evidence="1 4" id="KW-0560">Oxidoreductase</keyword>
<reference evidence="6" key="1">
    <citation type="submission" date="2020-12" db="EMBL/GenBank/DDBJ databases">
        <title>The genome sequence of Inhella sp. 1Y17.</title>
        <authorList>
            <person name="Liu Y."/>
        </authorList>
    </citation>
    <scope>NUCLEOTIDE SEQUENCE</scope>
    <source>
        <strain evidence="6">1Y17</strain>
    </source>
</reference>
<dbReference type="RefSeq" id="WP_198109206.1">
    <property type="nucleotide sequence ID" value="NZ_JAEDAK010000001.1"/>
</dbReference>
<comment type="similarity">
    <text evidence="4">Belongs to the MsrA Met sulfoxide reductase family.</text>
</comment>
<evidence type="ECO:0000259" key="5">
    <source>
        <dbReference type="Pfam" id="PF01625"/>
    </source>
</evidence>
<comment type="function">
    <text evidence="4">Has an important function as a repair enzyme for proteins that have been inactivated by oxidation. Catalyzes the reversible oxidation-reduction of methionine sulfoxide in proteins to methionine.</text>
</comment>
<proteinExistence type="inferred from homology"/>
<evidence type="ECO:0000256" key="4">
    <source>
        <dbReference type="HAMAP-Rule" id="MF_01401"/>
    </source>
</evidence>
<dbReference type="NCBIfam" id="TIGR00401">
    <property type="entry name" value="msrA"/>
    <property type="match status" value="1"/>
</dbReference>
<dbReference type="EMBL" id="JAEDAK010000001">
    <property type="protein sequence ID" value="MBH9575597.1"/>
    <property type="molecule type" value="Genomic_DNA"/>
</dbReference>
<protein>
    <recommendedName>
        <fullName evidence="4">Peptide methionine sulfoxide reductase MsrA</fullName>
        <shortName evidence="4">Protein-methionine-S-oxide reductase</shortName>
        <ecNumber evidence="4">1.8.4.11</ecNumber>
    </recommendedName>
    <alternativeName>
        <fullName evidence="4">Peptide-methionine (S)-S-oxide reductase</fullName>
        <shortName evidence="4">Peptide Met(O) reductase</shortName>
    </alternativeName>
</protein>